<dbReference type="EMBL" id="WVBC01000002">
    <property type="protein sequence ID" value="NKT77293.1"/>
    <property type="molecule type" value="Genomic_DNA"/>
</dbReference>
<protein>
    <recommendedName>
        <fullName evidence="3">MazG-like nucleotide pyrophosphohydrolase</fullName>
    </recommendedName>
</protein>
<organism evidence="1 2">
    <name type="scientific">Rhodococcus hoagii</name>
    <name type="common">Corynebacterium equii</name>
    <dbReference type="NCBI Taxonomy" id="43767"/>
    <lineage>
        <taxon>Bacteria</taxon>
        <taxon>Bacillati</taxon>
        <taxon>Actinomycetota</taxon>
        <taxon>Actinomycetes</taxon>
        <taxon>Mycobacteriales</taxon>
        <taxon>Nocardiaceae</taxon>
        <taxon>Prescottella</taxon>
    </lineage>
</organism>
<proteinExistence type="predicted"/>
<name>A0A9Q4ZIP6_RHOHA</name>
<evidence type="ECO:0008006" key="3">
    <source>
        <dbReference type="Google" id="ProtNLM"/>
    </source>
</evidence>
<dbReference type="InterPro" id="IPR021130">
    <property type="entry name" value="PRib-ATP_PPHydrolase-like"/>
</dbReference>
<dbReference type="Proteomes" id="UP000603463">
    <property type="component" value="Unassembled WGS sequence"/>
</dbReference>
<comment type="caution">
    <text evidence="1">The sequence shown here is derived from an EMBL/GenBank/DDBJ whole genome shotgun (WGS) entry which is preliminary data.</text>
</comment>
<accession>A0A9Q4ZIP6</accession>
<evidence type="ECO:0000313" key="1">
    <source>
        <dbReference type="EMBL" id="NKT77293.1"/>
    </source>
</evidence>
<sequence length="199" mass="22211">MTTTAGEQTPDILTGTRLFMEAAGQLPSPGFADADIRTLRLSLLEEEFRELLDADEHDNMVEIADALLDIIVVAWGTILAYGSYDVKLTIPPLRRDSVWVTGIGEITRIMNDYRDGESDNDEWKISVNLYRLIRAAWRTLELYFDEKVALQCADEVTRSNLAKIVDGKVIKHPETGKVLKPEGWTAPNIAGALADYGWA</sequence>
<reference evidence="1" key="1">
    <citation type="journal article" date="2020" name="Environ. Microbiol.">
        <title>The novel and transferable erm(51) gene confers Macrolides, Lincosamides, and Streptogramins B (MLSB) resistance to clonal Rhodococcus equi in the environment.</title>
        <authorList>
            <person name="Huber L."/>
            <person name="Giguere S."/>
            <person name="Slovis N.M."/>
            <person name="Alvarez-Narvaez S."/>
            <person name="Hart K.A."/>
            <person name="Greiter M."/>
            <person name="Morris E.R.A."/>
            <person name="Cohen N.D."/>
        </authorList>
    </citation>
    <scope>NUCLEOTIDE SEQUENCE</scope>
    <source>
        <strain evidence="1">Lh_116_1</strain>
    </source>
</reference>
<dbReference type="InterPro" id="IPR023292">
    <property type="entry name" value="NTP_PyroPHydrolase-like_dom_sf"/>
</dbReference>
<dbReference type="Pfam" id="PF01503">
    <property type="entry name" value="PRA-PH"/>
    <property type="match status" value="1"/>
</dbReference>
<dbReference type="AlphaFoldDB" id="A0A9Q4ZIP6"/>
<evidence type="ECO:0000313" key="2">
    <source>
        <dbReference type="Proteomes" id="UP000603463"/>
    </source>
</evidence>
<gene>
    <name evidence="1" type="ORF">GS882_03570</name>
</gene>
<dbReference type="Gene3D" id="1.10.3420.10">
    <property type="entry name" value="putative ntp pyrophosphohydrolase like domain"/>
    <property type="match status" value="2"/>
</dbReference>